<proteinExistence type="predicted"/>
<sequence>MASAKQRTDPWDVLRRRREELAKRSSHMRGITHIPKKPCIKPLPEPLPAAEPISPPDPVIPRTHDALLPLFRDDSPQPSTPSRALVRLADLYLHAAQHRSRHIALVWPASLKTLTVIHALASLVRWQHGDKQGIRGLLFPVKTNVFNCLNHIHFDRTSIVNIAKELAEATTNPRVKRSMPDKDAFFFSLNDHNLPPIPEKPLNPTISELLPLFLATPNFKSWTSCHSQLLAMIRKKLLKRAHANALKQSNCSIIGDPKTAPDALFALDGRMTKIELRKACEALAKCGPPEVVMVHVSRSLRFEAPDWKAQLARFCLMLEDVFRSSPPGVIVIVDEPHVAYQLKDKLWELNYKREKANQWHTPHEFRISGIPSTISGDGLSMDDRYEPEHPAPREFIVNIVDADTARVADKLVHIASTLPSGKKIGKPLIEASSFLSRLAALPCGIRHMSEYLSSPEISNRTRTVFDWPHYLGAVNEFDRNIGVGEKRPLLKECLEQGSQLFGKYYEATPFAHKLADLISTMTMQKKKKVAIIFTNTLYRRLAERFLSEYNDYPEGVTYESFREKINLLSEIHLEDNLNGLKGTAIIFAGLNQSCLRLVLTDDRIPHHSVILLTQQAGKFLRATLKPIIEHMPEFKSYKPRMESILRQLHDLPGDASVLSTGSYVLPTFRIELSSDVQINNQEVTSGSWAIQFDNGEIQYRYEASEVYVYEPTSTYASDAGFRACQVRSLEAGNKIFIMSVEVREMIEKALSDAGVSISSDKTFESALRSYHEQIQKRLELRFGQVKHSDTIRTIREEIILLAPQLKSYLPSLQAMRHWINLEHSSETPFEQLRPQAPMREEVFKVFAQVLGFTSLEIAYHWQRVIVPIRNTRRLDGRHVSDIYSYMLLQPESAMCNSNIKRQTLARLFNQARANVATIERVYPLKEFKK</sequence>
<comment type="caution">
    <text evidence="2">The sequence shown here is derived from an EMBL/GenBank/DDBJ whole genome shotgun (WGS) entry which is preliminary data.</text>
</comment>
<evidence type="ECO:0000313" key="3">
    <source>
        <dbReference type="Proteomes" id="UP001199135"/>
    </source>
</evidence>
<gene>
    <name evidence="2" type="ORF">FUU20_24610</name>
</gene>
<accession>A0ABS8JCZ3</accession>
<dbReference type="Proteomes" id="UP001199135">
    <property type="component" value="Unassembled WGS sequence"/>
</dbReference>
<name>A0ABS8JCZ3_9GAMM</name>
<evidence type="ECO:0008006" key="4">
    <source>
        <dbReference type="Google" id="ProtNLM"/>
    </source>
</evidence>
<evidence type="ECO:0000313" key="2">
    <source>
        <dbReference type="EMBL" id="MCC7661888.1"/>
    </source>
</evidence>
<dbReference type="RefSeq" id="WP_230491086.1">
    <property type="nucleotide sequence ID" value="NZ_VOSN01000002.1"/>
</dbReference>
<feature type="region of interest" description="Disordered" evidence="1">
    <location>
        <begin position="22"/>
        <end position="42"/>
    </location>
</feature>
<evidence type="ECO:0000256" key="1">
    <source>
        <dbReference type="SAM" id="MobiDB-lite"/>
    </source>
</evidence>
<organism evidence="2 3">
    <name type="scientific">Serratia montpellierensis</name>
    <dbReference type="NCBI Taxonomy" id="2598730"/>
    <lineage>
        <taxon>Bacteria</taxon>
        <taxon>Pseudomonadati</taxon>
        <taxon>Pseudomonadota</taxon>
        <taxon>Gammaproteobacteria</taxon>
        <taxon>Enterobacterales</taxon>
        <taxon>Yersiniaceae</taxon>
        <taxon>Serratia</taxon>
    </lineage>
</organism>
<dbReference type="EMBL" id="VOSO01000023">
    <property type="protein sequence ID" value="MCC7661888.1"/>
    <property type="molecule type" value="Genomic_DNA"/>
</dbReference>
<protein>
    <recommendedName>
        <fullName evidence="4">Helicase ATP-binding domain-containing protein</fullName>
    </recommendedName>
</protein>
<keyword evidence="3" id="KW-1185">Reference proteome</keyword>
<reference evidence="2 3" key="1">
    <citation type="submission" date="2019-08" db="EMBL/GenBank/DDBJ databases">
        <title>Genome sequencing of Psyttalia spp.-associated microbial isolates reveals a potentially novel species in the Serratia genus.</title>
        <authorList>
            <person name="Tannieres-Laurent M."/>
            <person name="Sparks M.E."/>
            <person name="Blackburn M.B."/>
            <person name="Gundersen-Rindal D.E."/>
            <person name="Bon M.-C."/>
        </authorList>
    </citation>
    <scope>NUCLEOTIDE SEQUENCE [LARGE SCALE GENOMIC DNA]</scope>
    <source>
        <strain evidence="3">Pon4B</strain>
    </source>
</reference>